<comment type="caution">
    <text evidence="1">The sequence shown here is derived from an EMBL/GenBank/DDBJ whole genome shotgun (WGS) entry which is preliminary data.</text>
</comment>
<gene>
    <name evidence="1" type="ORF">H1164_13135</name>
</gene>
<sequence length="67" mass="8175">MNHEELYYRLKHKETRERLDKRAKICGPGEINGILSNKENQFVFQTEYKQFWEDTERGVKHDEHPKV</sequence>
<keyword evidence="2" id="KW-1185">Reference proteome</keyword>
<organism evidence="1 2">
    <name type="scientific">Thermoactinomyces daqus</name>
    <dbReference type="NCBI Taxonomy" id="1329516"/>
    <lineage>
        <taxon>Bacteria</taxon>
        <taxon>Bacillati</taxon>
        <taxon>Bacillota</taxon>
        <taxon>Bacilli</taxon>
        <taxon>Bacillales</taxon>
        <taxon>Thermoactinomycetaceae</taxon>
        <taxon>Thermoactinomyces</taxon>
    </lineage>
</organism>
<evidence type="ECO:0000313" key="2">
    <source>
        <dbReference type="Proteomes" id="UP000530514"/>
    </source>
</evidence>
<reference evidence="1 2" key="1">
    <citation type="submission" date="2020-07" db="EMBL/GenBank/DDBJ databases">
        <authorList>
            <person name="Feng H."/>
        </authorList>
    </citation>
    <scope>NUCLEOTIDE SEQUENCE [LARGE SCALE GENOMIC DNA]</scope>
    <source>
        <strain evidence="2">s-11</strain>
    </source>
</reference>
<name>A0A7W1XC64_9BACL</name>
<dbReference type="Proteomes" id="UP000530514">
    <property type="component" value="Unassembled WGS sequence"/>
</dbReference>
<dbReference type="AlphaFoldDB" id="A0A7W1XC64"/>
<dbReference type="EMBL" id="JACEIP010000022">
    <property type="protein sequence ID" value="MBA4543832.1"/>
    <property type="molecule type" value="Genomic_DNA"/>
</dbReference>
<protein>
    <submittedName>
        <fullName evidence="1">Uncharacterized protein</fullName>
    </submittedName>
</protein>
<accession>A0A7W1XC64</accession>
<proteinExistence type="predicted"/>
<evidence type="ECO:0000313" key="1">
    <source>
        <dbReference type="EMBL" id="MBA4543832.1"/>
    </source>
</evidence>
<dbReference type="RefSeq" id="WP_033099966.1">
    <property type="nucleotide sequence ID" value="NZ_JACEIP010000022.1"/>
</dbReference>